<name>A0A3S1B0Z9_9BACT</name>
<evidence type="ECO:0000313" key="1">
    <source>
        <dbReference type="EMBL" id="NSL89006.1"/>
    </source>
</evidence>
<gene>
    <name evidence="1" type="ORF">ECE50_019345</name>
</gene>
<comment type="caution">
    <text evidence="1">The sequence shown here is derived from an EMBL/GenBank/DDBJ whole genome shotgun (WGS) entry which is preliminary data.</text>
</comment>
<evidence type="ECO:0000313" key="2">
    <source>
        <dbReference type="Proteomes" id="UP000281028"/>
    </source>
</evidence>
<dbReference type="PROSITE" id="PS51257">
    <property type="entry name" value="PROKAR_LIPOPROTEIN"/>
    <property type="match status" value="1"/>
</dbReference>
<dbReference type="PANTHER" id="PTHR41339">
    <property type="entry name" value="LIPL48"/>
    <property type="match status" value="1"/>
</dbReference>
<proteinExistence type="predicted"/>
<dbReference type="EMBL" id="RIAR02000001">
    <property type="protein sequence ID" value="NSL89006.1"/>
    <property type="molecule type" value="Genomic_DNA"/>
</dbReference>
<reference evidence="1" key="1">
    <citation type="submission" date="2020-05" db="EMBL/GenBank/DDBJ databases">
        <title>Chitinophaga laudate sp. nov., isolated from a tropical peat swamp.</title>
        <authorList>
            <person name="Goh C.B.S."/>
            <person name="Lee M.S."/>
            <person name="Parimannan S."/>
            <person name="Pasbakhsh P."/>
            <person name="Yule C.M."/>
            <person name="Rajandas H."/>
            <person name="Loke S."/>
            <person name="Croft L."/>
            <person name="Tan J.B.L."/>
        </authorList>
    </citation>
    <scope>NUCLEOTIDE SEQUENCE</scope>
    <source>
        <strain evidence="1">Mgbs1</strain>
    </source>
</reference>
<dbReference type="PANTHER" id="PTHR41339:SF1">
    <property type="entry name" value="SECRETED PROTEIN"/>
    <property type="match status" value="1"/>
</dbReference>
<organism evidence="1 2">
    <name type="scientific">Chitinophaga solisilvae</name>
    <dbReference type="NCBI Taxonomy" id="1233460"/>
    <lineage>
        <taxon>Bacteria</taxon>
        <taxon>Pseudomonadati</taxon>
        <taxon>Bacteroidota</taxon>
        <taxon>Chitinophagia</taxon>
        <taxon>Chitinophagales</taxon>
        <taxon>Chitinophagaceae</taxon>
        <taxon>Chitinophaga</taxon>
    </lineage>
</organism>
<dbReference type="OrthoDB" id="673915at2"/>
<dbReference type="Proteomes" id="UP000281028">
    <property type="component" value="Unassembled WGS sequence"/>
</dbReference>
<dbReference type="AlphaFoldDB" id="A0A3S1B0Z9"/>
<sequence length="216" mass="23673">MIHRRNRFFEGRLQWCLVLAMAGLIIAGCKKEEDTSLQADPLKRETIPATDTLSHTITGNTLLNASHPWYIKGWVYVSNEASLRIEPGSVIKILPEEKSNAGGIIITRGSTIYAAGTERLPIHVSMQENGYIIVLGKAPVGNRFAEMENPENKLWPGLTYGGKDKRDSSGILQHIQIDYPAGKYGELKLLGTGNRTVVKSVTTHLSTKGLGASHLP</sequence>
<accession>A0A3S1B0Z9</accession>
<keyword evidence="2" id="KW-1185">Reference proteome</keyword>
<protein>
    <submittedName>
        <fullName evidence="1">Uncharacterized protein</fullName>
    </submittedName>
</protein>